<proteinExistence type="predicted"/>
<evidence type="ECO:0000313" key="1">
    <source>
        <dbReference type="EMBL" id="EYC19018.1"/>
    </source>
</evidence>
<name>A0A016UX25_9BILA</name>
<dbReference type="AlphaFoldDB" id="A0A016UX25"/>
<organism evidence="1 2">
    <name type="scientific">Ancylostoma ceylanicum</name>
    <dbReference type="NCBI Taxonomy" id="53326"/>
    <lineage>
        <taxon>Eukaryota</taxon>
        <taxon>Metazoa</taxon>
        <taxon>Ecdysozoa</taxon>
        <taxon>Nematoda</taxon>
        <taxon>Chromadorea</taxon>
        <taxon>Rhabditida</taxon>
        <taxon>Rhabditina</taxon>
        <taxon>Rhabditomorpha</taxon>
        <taxon>Strongyloidea</taxon>
        <taxon>Ancylostomatidae</taxon>
        <taxon>Ancylostomatinae</taxon>
        <taxon>Ancylostoma</taxon>
    </lineage>
</organism>
<evidence type="ECO:0000313" key="2">
    <source>
        <dbReference type="Proteomes" id="UP000024635"/>
    </source>
</evidence>
<protein>
    <submittedName>
        <fullName evidence="1">Uncharacterized protein</fullName>
    </submittedName>
</protein>
<comment type="caution">
    <text evidence="1">The sequence shown here is derived from an EMBL/GenBank/DDBJ whole genome shotgun (WGS) entry which is preliminary data.</text>
</comment>
<reference evidence="2" key="1">
    <citation type="journal article" date="2015" name="Nat. Genet.">
        <title>The genome and transcriptome of the zoonotic hookworm Ancylostoma ceylanicum identify infection-specific gene families.</title>
        <authorList>
            <person name="Schwarz E.M."/>
            <person name="Hu Y."/>
            <person name="Antoshechkin I."/>
            <person name="Miller M.M."/>
            <person name="Sternberg P.W."/>
            <person name="Aroian R.V."/>
        </authorList>
    </citation>
    <scope>NUCLEOTIDE SEQUENCE</scope>
    <source>
        <strain evidence="2">HY135</strain>
    </source>
</reference>
<dbReference type="Proteomes" id="UP000024635">
    <property type="component" value="Unassembled WGS sequence"/>
</dbReference>
<gene>
    <name evidence="1" type="primary">Acey_s0025.g1119</name>
    <name evidence="1" type="ORF">Y032_0025g1119</name>
</gene>
<keyword evidence="2" id="KW-1185">Reference proteome</keyword>
<accession>A0A016UX25</accession>
<sequence>MTSIFFIFNLRPESARAVFHFWILSWSSSLESAINVTSSAQSSVNGGPSKRFCTTMSSVIMKRNGLIADPWCNPCYI</sequence>
<dbReference type="EMBL" id="JARK01001361">
    <property type="protein sequence ID" value="EYC19018.1"/>
    <property type="molecule type" value="Genomic_DNA"/>
</dbReference>